<protein>
    <recommendedName>
        <fullName evidence="1">CTLH domain-containing protein</fullName>
    </recommendedName>
</protein>
<dbReference type="InterPro" id="IPR006594">
    <property type="entry name" value="LisH"/>
</dbReference>
<sequence length="252" mass="29281">MSNTSNISGNNNNELDWDALMESNLIDKQSLNHLVLNYLIFEGYESSTVKFAKEIGIDLNNKGTKQDDEEDEVNPLQKNLLMGINSIKIRNEIKLNILNGEVQLAINKLNLNYPDLLEQNNFLHFKLLLLNLIEMIRNNNEDSKNDDNNQELFVMNIIKFAQDKLTNKAIKNVKFMEELELTMTLLLYSNNKDLLPAKLNELFEFKLRRDIADLVNKSILVKDSNNLIDLNYKKKFYEVKHEDNDNNNGNNE</sequence>
<dbReference type="GeneID" id="30202543"/>
<dbReference type="SMART" id="SM00668">
    <property type="entry name" value="CTLH"/>
    <property type="match status" value="1"/>
</dbReference>
<dbReference type="PANTHER" id="PTHR12864">
    <property type="entry name" value="RAN BINDING PROTEIN 9-RELATED"/>
    <property type="match status" value="1"/>
</dbReference>
<dbReference type="Proteomes" id="UP000094112">
    <property type="component" value="Unassembled WGS sequence"/>
</dbReference>
<feature type="domain" description="CTLH" evidence="1">
    <location>
        <begin position="86"/>
        <end position="143"/>
    </location>
</feature>
<keyword evidence="3" id="KW-1185">Reference proteome</keyword>
<feature type="non-terminal residue" evidence="2">
    <location>
        <position position="252"/>
    </location>
</feature>
<dbReference type="SMART" id="SM00667">
    <property type="entry name" value="LisH"/>
    <property type="match status" value="1"/>
</dbReference>
<dbReference type="InterPro" id="IPR050618">
    <property type="entry name" value="Ubq-SigPath_Reg"/>
</dbReference>
<name>A0A1E3NTX9_WICAA</name>
<dbReference type="PROSITE" id="PS50896">
    <property type="entry name" value="LISH"/>
    <property type="match status" value="1"/>
</dbReference>
<dbReference type="RefSeq" id="XP_019035848.1">
    <property type="nucleotide sequence ID" value="XM_019185297.1"/>
</dbReference>
<dbReference type="InterPro" id="IPR006595">
    <property type="entry name" value="CTLH_C"/>
</dbReference>
<organism evidence="2 3">
    <name type="scientific">Wickerhamomyces anomalus (strain ATCC 58044 / CBS 1984 / NCYC 433 / NRRL Y-366-8)</name>
    <name type="common">Yeast</name>
    <name type="synonym">Hansenula anomala</name>
    <dbReference type="NCBI Taxonomy" id="683960"/>
    <lineage>
        <taxon>Eukaryota</taxon>
        <taxon>Fungi</taxon>
        <taxon>Dikarya</taxon>
        <taxon>Ascomycota</taxon>
        <taxon>Saccharomycotina</taxon>
        <taxon>Saccharomycetes</taxon>
        <taxon>Phaffomycetales</taxon>
        <taxon>Wickerhamomycetaceae</taxon>
        <taxon>Wickerhamomyces</taxon>
    </lineage>
</organism>
<reference evidence="2 3" key="1">
    <citation type="journal article" date="2016" name="Proc. Natl. Acad. Sci. U.S.A.">
        <title>Comparative genomics of biotechnologically important yeasts.</title>
        <authorList>
            <person name="Riley R."/>
            <person name="Haridas S."/>
            <person name="Wolfe K.H."/>
            <person name="Lopes M.R."/>
            <person name="Hittinger C.T."/>
            <person name="Goeker M."/>
            <person name="Salamov A.A."/>
            <person name="Wisecaver J.H."/>
            <person name="Long T.M."/>
            <person name="Calvey C.H."/>
            <person name="Aerts A.L."/>
            <person name="Barry K.W."/>
            <person name="Choi C."/>
            <person name="Clum A."/>
            <person name="Coughlan A.Y."/>
            <person name="Deshpande S."/>
            <person name="Douglass A.P."/>
            <person name="Hanson S.J."/>
            <person name="Klenk H.-P."/>
            <person name="LaButti K.M."/>
            <person name="Lapidus A."/>
            <person name="Lindquist E.A."/>
            <person name="Lipzen A.M."/>
            <person name="Meier-Kolthoff J.P."/>
            <person name="Ohm R.A."/>
            <person name="Otillar R.P."/>
            <person name="Pangilinan J.L."/>
            <person name="Peng Y."/>
            <person name="Rokas A."/>
            <person name="Rosa C.A."/>
            <person name="Scheuner C."/>
            <person name="Sibirny A.A."/>
            <person name="Slot J.C."/>
            <person name="Stielow J.B."/>
            <person name="Sun H."/>
            <person name="Kurtzman C.P."/>
            <person name="Blackwell M."/>
            <person name="Grigoriev I.V."/>
            <person name="Jeffries T.W."/>
        </authorList>
    </citation>
    <scope>NUCLEOTIDE SEQUENCE [LARGE SCALE GENOMIC DNA]</scope>
    <source>
        <strain evidence="3">ATCC 58044 / CBS 1984 / NCYC 433 / NRRL Y-366-8</strain>
    </source>
</reference>
<dbReference type="InterPro" id="IPR024964">
    <property type="entry name" value="CTLH/CRA"/>
</dbReference>
<gene>
    <name evidence="2" type="ORF">WICANDRAFT_81808</name>
</gene>
<accession>A0A1E3NTX9</accession>
<dbReference type="PROSITE" id="PS50897">
    <property type="entry name" value="CTLH"/>
    <property type="match status" value="1"/>
</dbReference>
<dbReference type="STRING" id="683960.A0A1E3NTX9"/>
<dbReference type="AlphaFoldDB" id="A0A1E3NTX9"/>
<evidence type="ECO:0000313" key="3">
    <source>
        <dbReference type="Proteomes" id="UP000094112"/>
    </source>
</evidence>
<dbReference type="Pfam" id="PF10607">
    <property type="entry name" value="CTLH"/>
    <property type="match status" value="1"/>
</dbReference>
<evidence type="ECO:0000259" key="1">
    <source>
        <dbReference type="PROSITE" id="PS50897"/>
    </source>
</evidence>
<proteinExistence type="predicted"/>
<dbReference type="EMBL" id="KV454233">
    <property type="protein sequence ID" value="ODQ56641.1"/>
    <property type="molecule type" value="Genomic_DNA"/>
</dbReference>
<dbReference type="OrthoDB" id="3980019at2759"/>
<evidence type="ECO:0000313" key="2">
    <source>
        <dbReference type="EMBL" id="ODQ56641.1"/>
    </source>
</evidence>